<dbReference type="InterPro" id="IPR001138">
    <property type="entry name" value="Zn2Cys6_DnaBD"/>
</dbReference>
<dbReference type="EMBL" id="AOGT01001121">
    <property type="protein sequence ID" value="EMG48414.1"/>
    <property type="molecule type" value="Genomic_DNA"/>
</dbReference>
<feature type="compositionally biased region" description="Acidic residues" evidence="5">
    <location>
        <begin position="496"/>
        <end position="514"/>
    </location>
</feature>
<dbReference type="InterPro" id="IPR021858">
    <property type="entry name" value="Fun_TF"/>
</dbReference>
<keyword evidence="3" id="KW-0804">Transcription</keyword>
<dbReference type="HOGENOM" id="CLU_009030_1_0_1"/>
<dbReference type="Pfam" id="PF11951">
    <property type="entry name" value="Fungal_trans_2"/>
    <property type="match status" value="1"/>
</dbReference>
<dbReference type="SMART" id="SM00066">
    <property type="entry name" value="GAL4"/>
    <property type="match status" value="1"/>
</dbReference>
<feature type="compositionally biased region" description="Low complexity" evidence="5">
    <location>
        <begin position="161"/>
        <end position="176"/>
    </location>
</feature>
<evidence type="ECO:0000259" key="6">
    <source>
        <dbReference type="PROSITE" id="PS50048"/>
    </source>
</evidence>
<evidence type="ECO:0000313" key="8">
    <source>
        <dbReference type="Proteomes" id="UP000011777"/>
    </source>
</evidence>
<keyword evidence="4" id="KW-0539">Nucleus</keyword>
<dbReference type="Gene3D" id="4.10.240.10">
    <property type="entry name" value="Zn(2)-C6 fungal-type DNA-binding domain"/>
    <property type="match status" value="1"/>
</dbReference>
<keyword evidence="2" id="KW-0238">DNA-binding</keyword>
<accession>M3K113</accession>
<dbReference type="GO" id="GO:0000981">
    <property type="term" value="F:DNA-binding transcription factor activity, RNA polymerase II-specific"/>
    <property type="evidence" value="ECO:0007669"/>
    <property type="project" value="InterPro"/>
</dbReference>
<sequence>MSKKGRTFDGCWTCRQRKVKCDLTKPKCTRCLKSNRICQGYEIRLGWANPMTYSMTDHSITYITNDSFEQDLDNFQRRNVDFVKFPKYMKYETYKELNESLEKLEDFELNGKECVSIGPFKCIRWGKPVDLGHVDSKKRKIRDVVNEKRKRKVLPKKITGNNNNNNNNNSDPINNNHNDDGGVDGHIYKDLLNYAKLTIVSIKGPNYLINDQTIFHIFRPEFFPNIDSDDDWVVEAKSVLSKLVKSEDDSCLIITSLFSKLLNNFTSDLMSFNRLNLKNNYIDIFIIPFVKQIVGELIGWDASSWQFPQLELEELEDLDEIFKSIKMSLIYLVFSLSAFKLSKPIDPDSKDFVLGEYLTMSIYFRKLALTLLNYHMDESDTIVELLKDDELKLENYKILMLMSLIFQIEIDTYLQVYENFELIYAIGDFIIKNIKPRYKLSNLLKLLINIFKIKYIFYESTQSVNTFNYQINQEDEALNYQDLNENYDLITKPLSDDDQLSDDDDDDDDDEEEDDRRQIKPTIKNLIISNETTTSSSTYQPMSYTVSFNKRDLNGYENAEEIKLPAPKEKQLFIPDENTFTSNIDINSIYLMYGLPKSLLDLFHEIIHLTNHKNIFNRRKVFPRNFPKICAEFEDRLINWTIDQDSNWKLDPDNNPLHQLLTLNIMSFQKALVVYYNQLLKKNCKVKDYQDVIESSLSQFESLLDHQSKLKPLVWNLLIIGSSSLDKSVQERIKTICQKFNYWRCKQILYEVWGKRDKLDGDEESQEFGFMDIVREYGIVLNLG</sequence>
<proteinExistence type="predicted"/>
<dbReference type="eggNOG" id="ENOG502QQBG">
    <property type="taxonomic scope" value="Eukaryota"/>
</dbReference>
<dbReference type="GO" id="GO:0003677">
    <property type="term" value="F:DNA binding"/>
    <property type="evidence" value="ECO:0007669"/>
    <property type="project" value="UniProtKB-KW"/>
</dbReference>
<evidence type="ECO:0000256" key="1">
    <source>
        <dbReference type="ARBA" id="ARBA00023015"/>
    </source>
</evidence>
<evidence type="ECO:0000313" key="7">
    <source>
        <dbReference type="EMBL" id="EMG48414.1"/>
    </source>
</evidence>
<reference evidence="7 8" key="1">
    <citation type="submission" date="2013-02" db="EMBL/GenBank/DDBJ databases">
        <title>Genome sequence of Candida maltosa Xu316, a potential industrial strain for xylitol and ethanol production.</title>
        <authorList>
            <person name="Yu J."/>
            <person name="Wang Q."/>
            <person name="Geng X."/>
            <person name="Bao W."/>
            <person name="He P."/>
            <person name="Cai J."/>
        </authorList>
    </citation>
    <scope>NUCLEOTIDE SEQUENCE [LARGE SCALE GENOMIC DNA]</scope>
    <source>
        <strain evidence="8">Xu316</strain>
    </source>
</reference>
<name>M3K113_CANMX</name>
<dbReference type="OrthoDB" id="3477330at2759"/>
<organism evidence="7 8">
    <name type="scientific">Candida maltosa (strain Xu316)</name>
    <name type="common">Yeast</name>
    <dbReference type="NCBI Taxonomy" id="1245528"/>
    <lineage>
        <taxon>Eukaryota</taxon>
        <taxon>Fungi</taxon>
        <taxon>Dikarya</taxon>
        <taxon>Ascomycota</taxon>
        <taxon>Saccharomycotina</taxon>
        <taxon>Pichiomycetes</taxon>
        <taxon>Debaryomycetaceae</taxon>
        <taxon>Candida/Lodderomyces clade</taxon>
        <taxon>Candida</taxon>
    </lineage>
</organism>
<evidence type="ECO:0000256" key="4">
    <source>
        <dbReference type="ARBA" id="ARBA00023242"/>
    </source>
</evidence>
<dbReference type="PANTHER" id="PTHR31069">
    <property type="entry name" value="OLEATE-ACTIVATED TRANSCRIPTION FACTOR 1-RELATED"/>
    <property type="match status" value="1"/>
</dbReference>
<dbReference type="Pfam" id="PF00172">
    <property type="entry name" value="Zn_clus"/>
    <property type="match status" value="1"/>
</dbReference>
<dbReference type="CDD" id="cd00067">
    <property type="entry name" value="GAL4"/>
    <property type="match status" value="1"/>
</dbReference>
<keyword evidence="8" id="KW-1185">Reference proteome</keyword>
<evidence type="ECO:0000256" key="2">
    <source>
        <dbReference type="ARBA" id="ARBA00023125"/>
    </source>
</evidence>
<feature type="region of interest" description="Disordered" evidence="5">
    <location>
        <begin position="152"/>
        <end position="178"/>
    </location>
</feature>
<protein>
    <recommendedName>
        <fullName evidence="6">Zn(2)-C6 fungal-type domain-containing protein</fullName>
    </recommendedName>
</protein>
<feature type="domain" description="Zn(2)-C6 fungal-type" evidence="6">
    <location>
        <begin position="10"/>
        <end position="38"/>
    </location>
</feature>
<evidence type="ECO:0000256" key="3">
    <source>
        <dbReference type="ARBA" id="ARBA00023163"/>
    </source>
</evidence>
<comment type="caution">
    <text evidence="7">The sequence shown here is derived from an EMBL/GenBank/DDBJ whole genome shotgun (WGS) entry which is preliminary data.</text>
</comment>
<dbReference type="PANTHER" id="PTHR31069:SF32">
    <property type="entry name" value="ARGININE METABOLISM REGULATION PROTEIN II"/>
    <property type="match status" value="1"/>
</dbReference>
<dbReference type="SUPFAM" id="SSF57701">
    <property type="entry name" value="Zn2/Cys6 DNA-binding domain"/>
    <property type="match status" value="1"/>
</dbReference>
<dbReference type="STRING" id="1245528.M3K113"/>
<dbReference type="GO" id="GO:0008270">
    <property type="term" value="F:zinc ion binding"/>
    <property type="evidence" value="ECO:0007669"/>
    <property type="project" value="InterPro"/>
</dbReference>
<dbReference type="PROSITE" id="PS00463">
    <property type="entry name" value="ZN2_CY6_FUNGAL_1"/>
    <property type="match status" value="1"/>
</dbReference>
<dbReference type="InterPro" id="IPR036864">
    <property type="entry name" value="Zn2-C6_fun-type_DNA-bd_sf"/>
</dbReference>
<dbReference type="PROSITE" id="PS50048">
    <property type="entry name" value="ZN2_CY6_FUNGAL_2"/>
    <property type="match status" value="1"/>
</dbReference>
<dbReference type="AlphaFoldDB" id="M3K113"/>
<keyword evidence="1" id="KW-0805">Transcription regulation</keyword>
<dbReference type="OMA" id="NFPKICA"/>
<evidence type="ECO:0000256" key="5">
    <source>
        <dbReference type="SAM" id="MobiDB-lite"/>
    </source>
</evidence>
<dbReference type="Proteomes" id="UP000011777">
    <property type="component" value="Unassembled WGS sequence"/>
</dbReference>
<feature type="region of interest" description="Disordered" evidence="5">
    <location>
        <begin position="492"/>
        <end position="519"/>
    </location>
</feature>
<dbReference type="InterPro" id="IPR050675">
    <property type="entry name" value="OAF3"/>
</dbReference>
<gene>
    <name evidence="7" type="ORF">G210_1017</name>
</gene>